<feature type="transmembrane region" description="Helical" evidence="6">
    <location>
        <begin position="254"/>
        <end position="273"/>
    </location>
</feature>
<evidence type="ECO:0000256" key="1">
    <source>
        <dbReference type="ARBA" id="ARBA00022512"/>
    </source>
</evidence>
<keyword evidence="9" id="KW-1185">Reference proteome</keyword>
<accession>A0A3N0GJN8</accession>
<keyword evidence="3" id="KW-0732">Signal</keyword>
<evidence type="ECO:0000259" key="7">
    <source>
        <dbReference type="PROSITE" id="PS50847"/>
    </source>
</evidence>
<reference evidence="8 9" key="1">
    <citation type="submission" date="2018-11" db="EMBL/GenBank/DDBJ databases">
        <authorList>
            <person name="Li F."/>
        </authorList>
    </citation>
    <scope>NUCLEOTIDE SEQUENCE [LARGE SCALE GENOMIC DNA]</scope>
    <source>
        <strain evidence="8 9">Gsoil 818</strain>
    </source>
</reference>
<keyword evidence="4" id="KW-0572">Peptidoglycan-anchor</keyword>
<keyword evidence="6" id="KW-1133">Transmembrane helix</keyword>
<keyword evidence="6" id="KW-0812">Transmembrane</keyword>
<comment type="caution">
    <text evidence="8">The sequence shown here is derived from an EMBL/GenBank/DDBJ whole genome shotgun (WGS) entry which is preliminary data.</text>
</comment>
<keyword evidence="6" id="KW-0472">Membrane</keyword>
<dbReference type="InterPro" id="IPR019931">
    <property type="entry name" value="LPXTG_anchor"/>
</dbReference>
<feature type="domain" description="Gram-positive cocci surface proteins LPxTG" evidence="7">
    <location>
        <begin position="246"/>
        <end position="283"/>
    </location>
</feature>
<proteinExistence type="predicted"/>
<sequence>MSRRQDQKHRQDPQHRLDRTHSRPLRARTLARAGAAAVAAASIGFAAPALAAHPETPSAHAAAGQAHRPTTTHVDHGTTGHHHAAHTSTPRAGTASSAQAGSSVSLAKPNDFQAQADPDGMTNGGVDQPGGTGGVDTSSQDGNNGSGNDADCEDDNRGVGVPGHCKDRPATGSEGDADSPLPGQVPDETTGQTSDLTPQLQLTPSLTMVSVATGTDSSLVSAPATGQVRGEVRTHTAAAHRATGVLPETGAGQALLGLALAALVALGLGTGLVRRGRRAAQVG</sequence>
<evidence type="ECO:0000256" key="2">
    <source>
        <dbReference type="ARBA" id="ARBA00022525"/>
    </source>
</evidence>
<feature type="region of interest" description="Disordered" evidence="5">
    <location>
        <begin position="54"/>
        <end position="198"/>
    </location>
</feature>
<gene>
    <name evidence="8" type="ORF">EFL26_18810</name>
</gene>
<organism evidence="8 9">
    <name type="scientific">Nocardioides pocheonensis</name>
    <dbReference type="NCBI Taxonomy" id="661485"/>
    <lineage>
        <taxon>Bacteria</taxon>
        <taxon>Bacillati</taxon>
        <taxon>Actinomycetota</taxon>
        <taxon>Actinomycetes</taxon>
        <taxon>Propionibacteriales</taxon>
        <taxon>Nocardioidaceae</taxon>
        <taxon>Nocardioides</taxon>
    </lineage>
</organism>
<feature type="compositionally biased region" description="Low complexity" evidence="5">
    <location>
        <begin position="92"/>
        <end position="107"/>
    </location>
</feature>
<dbReference type="EMBL" id="RJSF01000044">
    <property type="protein sequence ID" value="RNM12659.1"/>
    <property type="molecule type" value="Genomic_DNA"/>
</dbReference>
<name>A0A3N0GJN8_9ACTN</name>
<dbReference type="Proteomes" id="UP000279994">
    <property type="component" value="Unassembled WGS sequence"/>
</dbReference>
<evidence type="ECO:0000256" key="3">
    <source>
        <dbReference type="ARBA" id="ARBA00022729"/>
    </source>
</evidence>
<feature type="region of interest" description="Disordered" evidence="5">
    <location>
        <begin position="1"/>
        <end position="25"/>
    </location>
</feature>
<protein>
    <recommendedName>
        <fullName evidence="7">Gram-positive cocci surface proteins LPxTG domain-containing protein</fullName>
    </recommendedName>
</protein>
<dbReference type="AlphaFoldDB" id="A0A3N0GJN8"/>
<dbReference type="PROSITE" id="PS50847">
    <property type="entry name" value="GRAM_POS_ANCHORING"/>
    <property type="match status" value="1"/>
</dbReference>
<keyword evidence="1" id="KW-0134">Cell wall</keyword>
<keyword evidence="2" id="KW-0964">Secreted</keyword>
<evidence type="ECO:0000313" key="8">
    <source>
        <dbReference type="EMBL" id="RNM12659.1"/>
    </source>
</evidence>
<evidence type="ECO:0000256" key="4">
    <source>
        <dbReference type="ARBA" id="ARBA00023088"/>
    </source>
</evidence>
<feature type="compositionally biased region" description="Polar residues" evidence="5">
    <location>
        <begin position="138"/>
        <end position="147"/>
    </location>
</feature>
<dbReference type="RefSeq" id="WP_123224422.1">
    <property type="nucleotide sequence ID" value="NZ_RJSF01000044.1"/>
</dbReference>
<evidence type="ECO:0000256" key="6">
    <source>
        <dbReference type="SAM" id="Phobius"/>
    </source>
</evidence>
<evidence type="ECO:0000256" key="5">
    <source>
        <dbReference type="SAM" id="MobiDB-lite"/>
    </source>
</evidence>
<feature type="compositionally biased region" description="Basic and acidic residues" evidence="5">
    <location>
        <begin position="1"/>
        <end position="21"/>
    </location>
</feature>
<evidence type="ECO:0000313" key="9">
    <source>
        <dbReference type="Proteomes" id="UP000279994"/>
    </source>
</evidence>